<dbReference type="OrthoDB" id="438440at2759"/>
<comment type="caution">
    <text evidence="1">The sequence shown here is derived from an EMBL/GenBank/DDBJ whole genome shotgun (WGS) entry which is preliminary data.</text>
</comment>
<name>A0A9N9HRJ1_9GLOM</name>
<reference evidence="1" key="1">
    <citation type="submission" date="2021-06" db="EMBL/GenBank/DDBJ databases">
        <authorList>
            <person name="Kallberg Y."/>
            <person name="Tangrot J."/>
            <person name="Rosling A."/>
        </authorList>
    </citation>
    <scope>NUCLEOTIDE SEQUENCE</scope>
    <source>
        <strain evidence="1">MA453B</strain>
    </source>
</reference>
<dbReference type="AlphaFoldDB" id="A0A9N9HRJ1"/>
<organism evidence="1 2">
    <name type="scientific">Dentiscutata erythropus</name>
    <dbReference type="NCBI Taxonomy" id="1348616"/>
    <lineage>
        <taxon>Eukaryota</taxon>
        <taxon>Fungi</taxon>
        <taxon>Fungi incertae sedis</taxon>
        <taxon>Mucoromycota</taxon>
        <taxon>Glomeromycotina</taxon>
        <taxon>Glomeromycetes</taxon>
        <taxon>Diversisporales</taxon>
        <taxon>Gigasporaceae</taxon>
        <taxon>Dentiscutata</taxon>
    </lineage>
</organism>
<accession>A0A9N9HRJ1</accession>
<sequence>YFTVTDSNEPSTRPITDAEVSMLQRFALYSRLTYDLSILKAANWTCDAYKGFSKDPGEIKVSPVSNKQSKEIGITFRRTLNNNLNELKADIDPLN</sequence>
<dbReference type="Proteomes" id="UP000789405">
    <property type="component" value="Unassembled WGS sequence"/>
</dbReference>
<proteinExistence type="predicted"/>
<evidence type="ECO:0000313" key="2">
    <source>
        <dbReference type="Proteomes" id="UP000789405"/>
    </source>
</evidence>
<gene>
    <name evidence="1" type="ORF">DERYTH_LOCUS13049</name>
</gene>
<feature type="non-terminal residue" evidence="1">
    <location>
        <position position="95"/>
    </location>
</feature>
<keyword evidence="2" id="KW-1185">Reference proteome</keyword>
<protein>
    <submittedName>
        <fullName evidence="1">11541_t:CDS:1</fullName>
    </submittedName>
</protein>
<dbReference type="EMBL" id="CAJVPY010008891">
    <property type="protein sequence ID" value="CAG8702031.1"/>
    <property type="molecule type" value="Genomic_DNA"/>
</dbReference>
<evidence type="ECO:0000313" key="1">
    <source>
        <dbReference type="EMBL" id="CAG8702031.1"/>
    </source>
</evidence>